<reference evidence="8" key="1">
    <citation type="journal article" date="2018" name="Genome Biol.">
        <title>SKESA: strategic k-mer extension for scrupulous assemblies.</title>
        <authorList>
            <person name="Souvorov A."/>
            <person name="Agarwala R."/>
            <person name="Lipman D.J."/>
        </authorList>
    </citation>
    <scope>NUCLEOTIDE SEQUENCE</scope>
    <source>
        <strain evidence="8">Salmonella enterica</strain>
    </source>
</reference>
<dbReference type="PIRSF" id="PIRSF015855">
    <property type="entry name" value="TypeIII_Mtase_mKpnI"/>
    <property type="match status" value="1"/>
</dbReference>
<evidence type="ECO:0000256" key="5">
    <source>
        <dbReference type="ARBA" id="ARBA00022691"/>
    </source>
</evidence>
<dbReference type="InterPro" id="IPR002941">
    <property type="entry name" value="DNA_methylase_N4/N6"/>
</dbReference>
<reference evidence="8" key="2">
    <citation type="submission" date="2019-10" db="EMBL/GenBank/DDBJ databases">
        <authorList>
            <consortium name="NCBI Pathogen Detection Project"/>
        </authorList>
    </citation>
    <scope>NUCLEOTIDE SEQUENCE</scope>
    <source>
        <strain evidence="8">Salmonella enterica</strain>
    </source>
</reference>
<evidence type="ECO:0000256" key="4">
    <source>
        <dbReference type="ARBA" id="ARBA00022679"/>
    </source>
</evidence>
<dbReference type="PROSITE" id="PS00092">
    <property type="entry name" value="N6_MTASE"/>
    <property type="match status" value="1"/>
</dbReference>
<evidence type="ECO:0000259" key="7">
    <source>
        <dbReference type="Pfam" id="PF01555"/>
    </source>
</evidence>
<dbReference type="GO" id="GO:0032259">
    <property type="term" value="P:methylation"/>
    <property type="evidence" value="ECO:0007669"/>
    <property type="project" value="UniProtKB-KW"/>
</dbReference>
<gene>
    <name evidence="8" type="ORF">GBX62_23570</name>
</gene>
<sequence>MNKLTSDMTELQSMNITEDNISKLKSLFPEAFNEGSIDFDVLKQLLGENVDEKEERYGLNWHGKCQARQLALTPSRGTLRPCKDESVDWDNTKNIMIEGDNLEVLKLLQKSYAGKVKLIYIDPPYNTGKDFVYPDNFQDNMKNYLEITGQIEEGARLSTNTETSGRYHTDWLNMIYPRLKVAHDLLIKDGVIFISIDDSELYNLKEVCDEIFGSENFIATLIWEKGRKNDAKLISVGHEYILTYAKNKSYLLEKEVRWREAKPGAQEILDEYLKLRKKYGNDNKAVERGIRNFYESLPSNHPSKKHVRYNKVDDRGVWRDDNMSWPGGDGPKYDLIHPKTGLPCAIPEGGWRYSTLDKMLEMIKLGKVVFRDDHSEPPIRKTYLVEVDELLEDDENDSDEQNDDLPIQVAGSYFYRSALQATKELSSLFGSKVFNNPKDKETLIRWFSYVNVKSDDIILDFFAGSGSTGHAVYDLNVKEDKNIRFILVQLPETIDPKSKGVKPAIAFLNGLKKPTKISEITKERLRRAGKKVREDNPEWKGDVGFRVFKLDTSNIRPWEATTETLSQQIDAYVSPILECRSEEDLLTELMLKRGICLSAKIEYKIALQPTANSQQPTANIIIKSVDNGKLFSCFYPHISVDNTELIAKEIINWYKELNAGKDAACYFLDNSFENNIAKTNLCAILEQQGLTNLYSL</sequence>
<evidence type="ECO:0000256" key="3">
    <source>
        <dbReference type="ARBA" id="ARBA00022603"/>
    </source>
</evidence>
<evidence type="ECO:0000256" key="2">
    <source>
        <dbReference type="ARBA" id="ARBA00011900"/>
    </source>
</evidence>
<dbReference type="AlphaFoldDB" id="A0A6Y1QVK4"/>
<name>A0A6Y1QVK4_SALDZ</name>
<dbReference type="Gene3D" id="3.40.50.150">
    <property type="entry name" value="Vaccinia Virus protein VP39"/>
    <property type="match status" value="1"/>
</dbReference>
<evidence type="ECO:0000313" key="8">
    <source>
        <dbReference type="EMBL" id="HAB3966875.1"/>
    </source>
</evidence>
<dbReference type="GO" id="GO:0008170">
    <property type="term" value="F:N-methyltransferase activity"/>
    <property type="evidence" value="ECO:0007669"/>
    <property type="project" value="InterPro"/>
</dbReference>
<evidence type="ECO:0000256" key="1">
    <source>
        <dbReference type="ARBA" id="ARBA00006594"/>
    </source>
</evidence>
<dbReference type="Pfam" id="PF01555">
    <property type="entry name" value="N6_N4_Mtase"/>
    <property type="match status" value="1"/>
</dbReference>
<dbReference type="EC" id="2.1.1.72" evidence="2"/>
<dbReference type="GO" id="GO:0003677">
    <property type="term" value="F:DNA binding"/>
    <property type="evidence" value="ECO:0007669"/>
    <property type="project" value="InterPro"/>
</dbReference>
<dbReference type="InterPro" id="IPR002295">
    <property type="entry name" value="N4/N6-MTase_EcoPI_Mod-like"/>
</dbReference>
<keyword evidence="5" id="KW-0949">S-adenosyl-L-methionine</keyword>
<dbReference type="EMBL" id="DAAGOZ010000060">
    <property type="protein sequence ID" value="HAB3966875.1"/>
    <property type="molecule type" value="Genomic_DNA"/>
</dbReference>
<comment type="caution">
    <text evidence="8">The sequence shown here is derived from an EMBL/GenBank/DDBJ whole genome shotgun (WGS) entry which is preliminary data.</text>
</comment>
<dbReference type="PRINTS" id="PR00506">
    <property type="entry name" value="D21N6MTFRASE"/>
</dbReference>
<dbReference type="SUPFAM" id="SSF53335">
    <property type="entry name" value="S-adenosyl-L-methionine-dependent methyltransferases"/>
    <property type="match status" value="1"/>
</dbReference>
<accession>A0A6Y1QVK4</accession>
<dbReference type="InterPro" id="IPR029063">
    <property type="entry name" value="SAM-dependent_MTases_sf"/>
</dbReference>
<dbReference type="InterPro" id="IPR002052">
    <property type="entry name" value="DNA_methylase_N6_adenine_CS"/>
</dbReference>
<proteinExistence type="inferred from homology"/>
<comment type="catalytic activity">
    <reaction evidence="6">
        <text>a 2'-deoxyadenosine in DNA + S-adenosyl-L-methionine = an N(6)-methyl-2'-deoxyadenosine in DNA + S-adenosyl-L-homocysteine + H(+)</text>
        <dbReference type="Rhea" id="RHEA:15197"/>
        <dbReference type="Rhea" id="RHEA-COMP:12418"/>
        <dbReference type="Rhea" id="RHEA-COMP:12419"/>
        <dbReference type="ChEBI" id="CHEBI:15378"/>
        <dbReference type="ChEBI" id="CHEBI:57856"/>
        <dbReference type="ChEBI" id="CHEBI:59789"/>
        <dbReference type="ChEBI" id="CHEBI:90615"/>
        <dbReference type="ChEBI" id="CHEBI:90616"/>
        <dbReference type="EC" id="2.1.1.72"/>
    </reaction>
</comment>
<keyword evidence="4 8" id="KW-0808">Transferase</keyword>
<protein>
    <recommendedName>
        <fullName evidence="2">site-specific DNA-methyltransferase (adenine-specific)</fullName>
        <ecNumber evidence="2">2.1.1.72</ecNumber>
    </recommendedName>
</protein>
<feature type="domain" description="DNA methylase N-4/N-6" evidence="7">
    <location>
        <begin position="116"/>
        <end position="478"/>
    </location>
</feature>
<organism evidence="8">
    <name type="scientific">Salmonella diarizonae</name>
    <dbReference type="NCBI Taxonomy" id="59204"/>
    <lineage>
        <taxon>Bacteria</taxon>
        <taxon>Pseudomonadati</taxon>
        <taxon>Pseudomonadota</taxon>
        <taxon>Gammaproteobacteria</taxon>
        <taxon>Enterobacterales</taxon>
        <taxon>Enterobacteriaceae</taxon>
        <taxon>Salmonella</taxon>
    </lineage>
</organism>
<dbReference type="GO" id="GO:0009007">
    <property type="term" value="F:site-specific DNA-methyltransferase (adenine-specific) activity"/>
    <property type="evidence" value="ECO:0007669"/>
    <property type="project" value="UniProtKB-EC"/>
</dbReference>
<keyword evidence="3 8" id="KW-0489">Methyltransferase</keyword>
<comment type="similarity">
    <text evidence="1">Belongs to the N(4)/N(6)-methyltransferase family.</text>
</comment>
<evidence type="ECO:0000256" key="6">
    <source>
        <dbReference type="ARBA" id="ARBA00047942"/>
    </source>
</evidence>